<reference evidence="4" key="1">
    <citation type="submission" date="2016-10" db="EMBL/GenBank/DDBJ databases">
        <authorList>
            <person name="Varghese N."/>
            <person name="Submissions S."/>
        </authorList>
    </citation>
    <scope>NUCLEOTIDE SEQUENCE [LARGE SCALE GENOMIC DNA]</scope>
    <source>
        <strain evidence="4">DSM 45413</strain>
    </source>
</reference>
<evidence type="ECO:0000256" key="2">
    <source>
        <dbReference type="RuleBase" id="RU000461"/>
    </source>
</evidence>
<dbReference type="AlphaFoldDB" id="A0A1H8VWW8"/>
<dbReference type="InterPro" id="IPR036396">
    <property type="entry name" value="Cyt_P450_sf"/>
</dbReference>
<dbReference type="PANTHER" id="PTHR46696">
    <property type="entry name" value="P450, PUTATIVE (EUROFUNG)-RELATED"/>
    <property type="match status" value="1"/>
</dbReference>
<dbReference type="EMBL" id="FOEE01000014">
    <property type="protein sequence ID" value="SEP19814.1"/>
    <property type="molecule type" value="Genomic_DNA"/>
</dbReference>
<gene>
    <name evidence="3" type="ORF">SAMN05660991_03850</name>
</gene>
<dbReference type="OrthoDB" id="3664945at2"/>
<organism evidence="3 4">
    <name type="scientific">Trujillonella endophytica</name>
    <dbReference type="NCBI Taxonomy" id="673521"/>
    <lineage>
        <taxon>Bacteria</taxon>
        <taxon>Bacillati</taxon>
        <taxon>Actinomycetota</taxon>
        <taxon>Actinomycetes</taxon>
        <taxon>Geodermatophilales</taxon>
        <taxon>Geodermatophilaceae</taxon>
        <taxon>Trujillonella</taxon>
    </lineage>
</organism>
<sequence>MTATMAGTDRVEIDFSVYNPFTPEFSTDPWPVLDRLLREYPVAYHRDMGMWFVTSHEHAQEVLRSPRFSTRMTDWNNAPASTPESEWTLYEKVQQHSMLNVSPAEHQRLRRLTAPAFSRRVMDQIEARIRDNIGEVFDELPDQTAFDAATGIADKIPIRAIARMVGVPAEAESLFVHGLGWNAVRATNPMYAADRDTYIQGTIPGLEYLFESVAEHRAAAEAGRGSDDFIGTLVATEVDGQRLSDAEIVSVVIAVVVAGADTAVDLHTLALQAFLTHPDQWALLGERPELMEDAILEVLRWGAHGKFGGIPRFPLEDVELGGQVMEKGSFVMPLFATAFIDGRKWAEPRRFDITRSHAGNLVFGAGPHLCIGLNLVKVQGKLMLDEFRRRFGDTARIDGEVEYDSGHWNARRITRLPIRTGA</sequence>
<dbReference type="InterPro" id="IPR002397">
    <property type="entry name" value="Cyt_P450_B"/>
</dbReference>
<dbReference type="RefSeq" id="WP_091947372.1">
    <property type="nucleotide sequence ID" value="NZ_FOEE01000014.1"/>
</dbReference>
<protein>
    <submittedName>
        <fullName evidence="3">Cytochrome P450</fullName>
    </submittedName>
</protein>
<dbReference type="Gene3D" id="1.10.630.10">
    <property type="entry name" value="Cytochrome P450"/>
    <property type="match status" value="1"/>
</dbReference>
<accession>A0A1H8VWW8</accession>
<dbReference type="GO" id="GO:0016705">
    <property type="term" value="F:oxidoreductase activity, acting on paired donors, with incorporation or reduction of molecular oxygen"/>
    <property type="evidence" value="ECO:0007669"/>
    <property type="project" value="InterPro"/>
</dbReference>
<keyword evidence="2" id="KW-0349">Heme</keyword>
<dbReference type="STRING" id="673521.SAMN05660991_03850"/>
<dbReference type="InterPro" id="IPR017972">
    <property type="entry name" value="Cyt_P450_CS"/>
</dbReference>
<dbReference type="PROSITE" id="PS00086">
    <property type="entry name" value="CYTOCHROME_P450"/>
    <property type="match status" value="1"/>
</dbReference>
<keyword evidence="2" id="KW-0560">Oxidoreductase</keyword>
<evidence type="ECO:0000313" key="4">
    <source>
        <dbReference type="Proteomes" id="UP000198960"/>
    </source>
</evidence>
<dbReference type="GO" id="GO:0005506">
    <property type="term" value="F:iron ion binding"/>
    <property type="evidence" value="ECO:0007669"/>
    <property type="project" value="InterPro"/>
</dbReference>
<comment type="similarity">
    <text evidence="1 2">Belongs to the cytochrome P450 family.</text>
</comment>
<dbReference type="GO" id="GO:0004497">
    <property type="term" value="F:monooxygenase activity"/>
    <property type="evidence" value="ECO:0007669"/>
    <property type="project" value="UniProtKB-KW"/>
</dbReference>
<dbReference type="Proteomes" id="UP000198960">
    <property type="component" value="Unassembled WGS sequence"/>
</dbReference>
<dbReference type="Pfam" id="PF00067">
    <property type="entry name" value="p450"/>
    <property type="match status" value="1"/>
</dbReference>
<dbReference type="PRINTS" id="PR00359">
    <property type="entry name" value="BP450"/>
</dbReference>
<keyword evidence="4" id="KW-1185">Reference proteome</keyword>
<dbReference type="InterPro" id="IPR001128">
    <property type="entry name" value="Cyt_P450"/>
</dbReference>
<proteinExistence type="inferred from homology"/>
<evidence type="ECO:0000256" key="1">
    <source>
        <dbReference type="ARBA" id="ARBA00010617"/>
    </source>
</evidence>
<keyword evidence="2" id="KW-0408">Iron</keyword>
<dbReference type="SUPFAM" id="SSF48264">
    <property type="entry name" value="Cytochrome P450"/>
    <property type="match status" value="1"/>
</dbReference>
<keyword evidence="2" id="KW-0479">Metal-binding</keyword>
<keyword evidence="2" id="KW-0503">Monooxygenase</keyword>
<dbReference type="PANTHER" id="PTHR46696:SF1">
    <property type="entry name" value="CYTOCHROME P450 YJIB-RELATED"/>
    <property type="match status" value="1"/>
</dbReference>
<dbReference type="GO" id="GO:0020037">
    <property type="term" value="F:heme binding"/>
    <property type="evidence" value="ECO:0007669"/>
    <property type="project" value="InterPro"/>
</dbReference>
<name>A0A1H8VWW8_9ACTN</name>
<evidence type="ECO:0000313" key="3">
    <source>
        <dbReference type="EMBL" id="SEP19814.1"/>
    </source>
</evidence>